<comment type="caution">
    <text evidence="1">The sequence shown here is derived from an EMBL/GenBank/DDBJ whole genome shotgun (WGS) entry which is preliminary data.</text>
</comment>
<name>A0ACC6NY88_9BURK</name>
<evidence type="ECO:0000313" key="1">
    <source>
        <dbReference type="EMBL" id="MEJ7136931.1"/>
    </source>
</evidence>
<dbReference type="Proteomes" id="UP001364695">
    <property type="component" value="Unassembled WGS sequence"/>
</dbReference>
<accession>A0ACC6NY88</accession>
<gene>
    <name evidence="1" type="ORF">RV045_00605</name>
</gene>
<dbReference type="EMBL" id="JAWDIE010000001">
    <property type="protein sequence ID" value="MEJ7136931.1"/>
    <property type="molecule type" value="Genomic_DNA"/>
</dbReference>
<organism evidence="1 2">
    <name type="scientific">Amphibiibacter pelophylacis</name>
    <dbReference type="NCBI Taxonomy" id="1799477"/>
    <lineage>
        <taxon>Bacteria</taxon>
        <taxon>Pseudomonadati</taxon>
        <taxon>Pseudomonadota</taxon>
        <taxon>Betaproteobacteria</taxon>
        <taxon>Burkholderiales</taxon>
        <taxon>Sphaerotilaceae</taxon>
        <taxon>Amphibiibacter</taxon>
    </lineage>
</organism>
<evidence type="ECO:0000313" key="2">
    <source>
        <dbReference type="Proteomes" id="UP001364695"/>
    </source>
</evidence>
<protein>
    <submittedName>
        <fullName evidence="1">Uncharacterized protein</fullName>
    </submittedName>
</protein>
<reference evidence="1" key="1">
    <citation type="submission" date="2023-10" db="EMBL/GenBank/DDBJ databases">
        <title>Amphibacter perezi, gen. nov., sp. nov. a novel taxa of the family Comamonadaceae, class Betaproteobacteria isolated from the skin microbiota of Pelophylax perezi from different populations.</title>
        <authorList>
            <person name="Costa S."/>
            <person name="Proenca D.N."/>
            <person name="Lopes I."/>
            <person name="Morais P.V."/>
        </authorList>
    </citation>
    <scope>NUCLEOTIDE SEQUENCE</scope>
    <source>
        <strain evidence="1">SL12-8</strain>
    </source>
</reference>
<keyword evidence="2" id="KW-1185">Reference proteome</keyword>
<sequence>MVSPHSASSLNLGAPVSRATESAPAPDASLDPSTWQRLMDDPAALGDDELDRLLAAWNVDPAVRQTWLAHHLAQEALQGPVHAPLMSSSSFLHEFRQRRDILPLDDLAVRTPTALAQAPALPVRLRQMWQGLQRGRYTWPVLSAITACALTVLALPALQGNAVPWATPAAAPVAATAPAAPATPASTAEAAALSQTAVPAADAGAAMATASDAAPDASTMAVDTAETALDSAGTPLTSEVRTPRYGRSTLGTPGWTTGSLSDTGYVGQGFRWQHGASATGLGSAPLQDSSEGSMAAGASATTPSAGQ</sequence>
<proteinExistence type="predicted"/>